<comment type="caution">
    <text evidence="3">The sequence shown here is derived from an EMBL/GenBank/DDBJ whole genome shotgun (WGS) entry which is preliminary data.</text>
</comment>
<organism evidence="3 4">
    <name type="scientific">Lipingzhangella halophila</name>
    <dbReference type="NCBI Taxonomy" id="1783352"/>
    <lineage>
        <taxon>Bacteria</taxon>
        <taxon>Bacillati</taxon>
        <taxon>Actinomycetota</taxon>
        <taxon>Actinomycetes</taxon>
        <taxon>Streptosporangiales</taxon>
        <taxon>Nocardiopsidaceae</taxon>
        <taxon>Lipingzhangella</taxon>
    </lineage>
</organism>
<proteinExistence type="predicted"/>
<dbReference type="Proteomes" id="UP000523007">
    <property type="component" value="Unassembled WGS sequence"/>
</dbReference>
<name>A0A7W7RMR7_9ACTN</name>
<evidence type="ECO:0000256" key="1">
    <source>
        <dbReference type="SAM" id="MobiDB-lite"/>
    </source>
</evidence>
<dbReference type="Gene3D" id="1.10.260.40">
    <property type="entry name" value="lambda repressor-like DNA-binding domains"/>
    <property type="match status" value="1"/>
</dbReference>
<feature type="region of interest" description="Disordered" evidence="1">
    <location>
        <begin position="30"/>
        <end position="51"/>
    </location>
</feature>
<dbReference type="EMBL" id="JACHJT010000002">
    <property type="protein sequence ID" value="MBB4934839.1"/>
    <property type="molecule type" value="Genomic_DNA"/>
</dbReference>
<evidence type="ECO:0000259" key="2">
    <source>
        <dbReference type="PROSITE" id="PS50943"/>
    </source>
</evidence>
<gene>
    <name evidence="3" type="ORF">F4561_005733</name>
</gene>
<dbReference type="InterPro" id="IPR010982">
    <property type="entry name" value="Lambda_DNA-bd_dom_sf"/>
</dbReference>
<dbReference type="InterPro" id="IPR001387">
    <property type="entry name" value="Cro/C1-type_HTH"/>
</dbReference>
<dbReference type="CDD" id="cd00093">
    <property type="entry name" value="HTH_XRE"/>
    <property type="match status" value="1"/>
</dbReference>
<sequence>MTPPAPHSSPLRQARTNRGATLEQVCADLDHASPDGASGVTPSMLSGWERGRHTTSSRYRRLLAHYYGEPVHVLFAHQDESPIEASDSPRLITDPQSLRDAMINVVSSAEEYLAVAGSRSRDQNYLTAIETALHQRPSLVHYRLLFGPPRTQPLFEHLEHLLEIRDPQDRSLGMKTLHIGLIDTDLPERFFCACEHTAVVPLPSFISVYGFDCGVVLGPNAAMRLVDHARQGYAAASRVENPTVLRSLNADTTRDRYTA</sequence>
<protein>
    <submittedName>
        <fullName evidence="3">Transcriptional regulator with XRE-family HTH domain</fullName>
    </submittedName>
</protein>
<reference evidence="3 4" key="1">
    <citation type="submission" date="2020-08" db="EMBL/GenBank/DDBJ databases">
        <title>Sequencing the genomes of 1000 actinobacteria strains.</title>
        <authorList>
            <person name="Klenk H.-P."/>
        </authorList>
    </citation>
    <scope>NUCLEOTIDE SEQUENCE [LARGE SCALE GENOMIC DNA]</scope>
    <source>
        <strain evidence="3 4">DSM 102030</strain>
    </source>
</reference>
<dbReference type="SUPFAM" id="SSF47413">
    <property type="entry name" value="lambda repressor-like DNA-binding domains"/>
    <property type="match status" value="1"/>
</dbReference>
<accession>A0A7W7RMR7</accession>
<feature type="domain" description="HTH cro/C1-type" evidence="2">
    <location>
        <begin position="37"/>
        <end position="74"/>
    </location>
</feature>
<dbReference type="GO" id="GO:0003677">
    <property type="term" value="F:DNA binding"/>
    <property type="evidence" value="ECO:0007669"/>
    <property type="project" value="InterPro"/>
</dbReference>
<keyword evidence="4" id="KW-1185">Reference proteome</keyword>
<evidence type="ECO:0000313" key="3">
    <source>
        <dbReference type="EMBL" id="MBB4934839.1"/>
    </source>
</evidence>
<dbReference type="RefSeq" id="WP_221446352.1">
    <property type="nucleotide sequence ID" value="NZ_JACHJT010000002.1"/>
</dbReference>
<dbReference type="AlphaFoldDB" id="A0A7W7RMR7"/>
<evidence type="ECO:0000313" key="4">
    <source>
        <dbReference type="Proteomes" id="UP000523007"/>
    </source>
</evidence>
<dbReference type="PROSITE" id="PS50943">
    <property type="entry name" value="HTH_CROC1"/>
    <property type="match status" value="1"/>
</dbReference>